<name>A9A319_NITMS</name>
<evidence type="ECO:0000313" key="2">
    <source>
        <dbReference type="EMBL" id="ABX12147.1"/>
    </source>
</evidence>
<accession>A9A319</accession>
<dbReference type="InterPro" id="IPR001789">
    <property type="entry name" value="Sig_transdc_resp-reg_receiver"/>
</dbReference>
<dbReference type="KEGG" id="nmr:Nmar_0251"/>
<dbReference type="PANTHER" id="PTHR43228">
    <property type="entry name" value="TWO-COMPONENT RESPONSE REGULATOR"/>
    <property type="match status" value="1"/>
</dbReference>
<dbReference type="InterPro" id="IPR052048">
    <property type="entry name" value="ST_Response_Regulator"/>
</dbReference>
<dbReference type="SMART" id="SM00448">
    <property type="entry name" value="REC"/>
    <property type="match status" value="1"/>
</dbReference>
<dbReference type="AlphaFoldDB" id="A9A319"/>
<dbReference type="PANTHER" id="PTHR43228:SF1">
    <property type="entry name" value="TWO-COMPONENT RESPONSE REGULATOR ARR22"/>
    <property type="match status" value="1"/>
</dbReference>
<keyword evidence="3" id="KW-1185">Reference proteome</keyword>
<dbReference type="SUPFAM" id="SSF52172">
    <property type="entry name" value="CheY-like"/>
    <property type="match status" value="1"/>
</dbReference>
<dbReference type="GeneID" id="5774628"/>
<dbReference type="InterPro" id="IPR011006">
    <property type="entry name" value="CheY-like_superfamily"/>
</dbReference>
<sequence length="126" mass="14018">MAITAIVAEDDEANLELFSEILELNNVTILSKVVNGKEAVDSFESQRPDIVFLDIMMPDFDGLYALENIRKIDPSAKVVMVTADTSSESEAILEKLQPNAVIHKPYEVSTITHIIEDKLDLKIQSN</sequence>
<gene>
    <name evidence="2" type="ordered locus">Nmar_0251</name>
</gene>
<dbReference type="STRING" id="436308.Nmar_0251"/>
<protein>
    <submittedName>
        <fullName evidence="2">Response regulator receiver protein</fullName>
    </submittedName>
</protein>
<dbReference type="Pfam" id="PF00072">
    <property type="entry name" value="Response_reg"/>
    <property type="match status" value="1"/>
</dbReference>
<dbReference type="Proteomes" id="UP000000792">
    <property type="component" value="Chromosome"/>
</dbReference>
<dbReference type="HOGENOM" id="CLU_000445_69_15_2"/>
<dbReference type="PhylomeDB" id="A9A319"/>
<dbReference type="RefSeq" id="WP_012214634.1">
    <property type="nucleotide sequence ID" value="NC_010085.1"/>
</dbReference>
<dbReference type="OrthoDB" id="2830at2157"/>
<evidence type="ECO:0000259" key="1">
    <source>
        <dbReference type="PROSITE" id="PS50110"/>
    </source>
</evidence>
<dbReference type="Gene3D" id="3.40.50.2300">
    <property type="match status" value="1"/>
</dbReference>
<dbReference type="EMBL" id="CP000866">
    <property type="protein sequence ID" value="ABX12147.1"/>
    <property type="molecule type" value="Genomic_DNA"/>
</dbReference>
<reference evidence="2 3" key="1">
    <citation type="journal article" date="2010" name="Proc. Natl. Acad. Sci. U.S.A.">
        <title>Nitrosopumilus maritimus genome reveals unique mechanisms for nitrification and autotrophy in globally distributed marine crenarchaea.</title>
        <authorList>
            <person name="Walker C.B."/>
            <person name="de la Torre J.R."/>
            <person name="Klotz M.G."/>
            <person name="Urakawa H."/>
            <person name="Pinel N."/>
            <person name="Arp D.J."/>
            <person name="Brochier-Armanet C."/>
            <person name="Chain P.S."/>
            <person name="Chan P.P."/>
            <person name="Gollabgir A."/>
            <person name="Hemp J."/>
            <person name="Hugler M."/>
            <person name="Karr E.A."/>
            <person name="Konneke M."/>
            <person name="Shin M."/>
            <person name="Lawton T.J."/>
            <person name="Lowe T."/>
            <person name="Martens-Habbena W."/>
            <person name="Sayavedra-Soto L.A."/>
            <person name="Lang D."/>
            <person name="Sievert S.M."/>
            <person name="Rosenzweig A.C."/>
            <person name="Manning G."/>
            <person name="Stahl D.A."/>
        </authorList>
    </citation>
    <scope>NUCLEOTIDE SEQUENCE [LARGE SCALE GENOMIC DNA]</scope>
    <source>
        <strain evidence="2 3">SCM1</strain>
    </source>
</reference>
<feature type="domain" description="Response regulatory" evidence="1">
    <location>
        <begin position="4"/>
        <end position="119"/>
    </location>
</feature>
<dbReference type="InParanoid" id="A9A319"/>
<dbReference type="PROSITE" id="PS50110">
    <property type="entry name" value="RESPONSE_REGULATORY"/>
    <property type="match status" value="1"/>
</dbReference>
<dbReference type="CDD" id="cd00156">
    <property type="entry name" value="REC"/>
    <property type="match status" value="1"/>
</dbReference>
<dbReference type="eggNOG" id="arCOG02391">
    <property type="taxonomic scope" value="Archaea"/>
</dbReference>
<organism evidence="2 3">
    <name type="scientific">Nitrosopumilus maritimus (strain SCM1)</name>
    <dbReference type="NCBI Taxonomy" id="436308"/>
    <lineage>
        <taxon>Archaea</taxon>
        <taxon>Nitrososphaerota</taxon>
        <taxon>Nitrososphaeria</taxon>
        <taxon>Nitrosopumilales</taxon>
        <taxon>Nitrosopumilaceae</taxon>
        <taxon>Nitrosopumilus</taxon>
    </lineage>
</organism>
<dbReference type="EnsemblBacteria" id="ABX12147">
    <property type="protein sequence ID" value="ABX12147"/>
    <property type="gene ID" value="Nmar_0251"/>
</dbReference>
<proteinExistence type="predicted"/>
<evidence type="ECO:0000313" key="3">
    <source>
        <dbReference type="Proteomes" id="UP000000792"/>
    </source>
</evidence>
<dbReference type="GO" id="GO:0000160">
    <property type="term" value="P:phosphorelay signal transduction system"/>
    <property type="evidence" value="ECO:0007669"/>
    <property type="project" value="InterPro"/>
</dbReference>